<protein>
    <submittedName>
        <fullName evidence="1">Uncharacterized protein</fullName>
    </submittedName>
</protein>
<organism evidence="1 2">
    <name type="scientific">Amblyomma americanum</name>
    <name type="common">Lone star tick</name>
    <dbReference type="NCBI Taxonomy" id="6943"/>
    <lineage>
        <taxon>Eukaryota</taxon>
        <taxon>Metazoa</taxon>
        <taxon>Ecdysozoa</taxon>
        <taxon>Arthropoda</taxon>
        <taxon>Chelicerata</taxon>
        <taxon>Arachnida</taxon>
        <taxon>Acari</taxon>
        <taxon>Parasitiformes</taxon>
        <taxon>Ixodida</taxon>
        <taxon>Ixodoidea</taxon>
        <taxon>Ixodidae</taxon>
        <taxon>Amblyomminae</taxon>
        <taxon>Amblyomma</taxon>
    </lineage>
</organism>
<dbReference type="AlphaFoldDB" id="A0AAQ4DLC3"/>
<evidence type="ECO:0000313" key="1">
    <source>
        <dbReference type="EMBL" id="KAK8763263.1"/>
    </source>
</evidence>
<gene>
    <name evidence="1" type="ORF">V5799_034129</name>
</gene>
<sequence>MEPGAVALGELLPLAFDRHASAKAKLQRRIAELPMAELEPLCKALFDKLSSVVLKVLSKETPETECLPLVAVCHAAANAGTVCPPLVDAVLFLHGALPLMDGGELLDTTHSLCASWYASKHESWESVWLHTFLKAVQLSLAVHSKVKAARMRRLAIQMKDGLAADEPVQKKGKLGDTDKKLLYRELAHCAVSPNYLSTLQVKCFA</sequence>
<comment type="caution">
    <text evidence="1">The sequence shown here is derived from an EMBL/GenBank/DDBJ whole genome shotgun (WGS) entry which is preliminary data.</text>
</comment>
<accession>A0AAQ4DLC3</accession>
<evidence type="ECO:0000313" key="2">
    <source>
        <dbReference type="Proteomes" id="UP001321473"/>
    </source>
</evidence>
<reference evidence="1 2" key="1">
    <citation type="journal article" date="2023" name="Arcadia Sci">
        <title>De novo assembly of a long-read Amblyomma americanum tick genome.</title>
        <authorList>
            <person name="Chou S."/>
            <person name="Poskanzer K.E."/>
            <person name="Rollins M."/>
            <person name="Thuy-Boun P.S."/>
        </authorList>
    </citation>
    <scope>NUCLEOTIDE SEQUENCE [LARGE SCALE GENOMIC DNA]</scope>
    <source>
        <strain evidence="1">F_SG_1</strain>
        <tissue evidence="1">Salivary glands</tissue>
    </source>
</reference>
<name>A0AAQ4DLC3_AMBAM</name>
<dbReference type="EMBL" id="JARKHS020029480">
    <property type="protein sequence ID" value="KAK8763263.1"/>
    <property type="molecule type" value="Genomic_DNA"/>
</dbReference>
<keyword evidence="2" id="KW-1185">Reference proteome</keyword>
<proteinExistence type="predicted"/>
<dbReference type="Proteomes" id="UP001321473">
    <property type="component" value="Unassembled WGS sequence"/>
</dbReference>